<name>A0A087TRN9_STEMI</name>
<proteinExistence type="predicted"/>
<evidence type="ECO:0000313" key="1">
    <source>
        <dbReference type="EMBL" id="KFM67778.1"/>
    </source>
</evidence>
<protein>
    <submittedName>
        <fullName evidence="1">Uncharacterized protein</fullName>
    </submittedName>
</protein>
<dbReference type="EMBL" id="KK116434">
    <property type="protein sequence ID" value="KFM67778.1"/>
    <property type="molecule type" value="Genomic_DNA"/>
</dbReference>
<sequence length="334" mass="39686">MNFSKSYIAGLLIDSYIYMPRPLKEQVLGHIALKLCQNSSIKEQIFNPELETKDDLSPEQVRVQWERSMKKGSMRIVKTLFLPQILQEQLVDLIRSMALQLLIFSGKWKDLFNIPCNSTADLWLSTDWIENRLYERKIAERIMEDEKFPPDQRYRIACLYCLEKFVSHLWNQLSPEIKENFIGEDTTFYKSDVVYTWSEFLHDSESFESKEDFFFSIFKVAACERQADAFIYAWENFGEDLKRRTATVILNHEVNYKQLKERKIQVLPFKETLNIQLPWSSGQGDIFCYLRMLFRKLKIPGWEAKQKNCEPVIKYLLQWPQENIFNSDICNVSE</sequence>
<evidence type="ECO:0000313" key="2">
    <source>
        <dbReference type="Proteomes" id="UP000054359"/>
    </source>
</evidence>
<feature type="non-terminal residue" evidence="1">
    <location>
        <position position="334"/>
    </location>
</feature>
<dbReference type="OrthoDB" id="6437663at2759"/>
<keyword evidence="2" id="KW-1185">Reference proteome</keyword>
<gene>
    <name evidence="1" type="ORF">X975_05561</name>
</gene>
<reference evidence="1 2" key="1">
    <citation type="submission" date="2013-11" db="EMBL/GenBank/DDBJ databases">
        <title>Genome sequencing of Stegodyphus mimosarum.</title>
        <authorList>
            <person name="Bechsgaard J."/>
        </authorList>
    </citation>
    <scope>NUCLEOTIDE SEQUENCE [LARGE SCALE GENOMIC DNA]</scope>
</reference>
<organism evidence="1 2">
    <name type="scientific">Stegodyphus mimosarum</name>
    <name type="common">African social velvet spider</name>
    <dbReference type="NCBI Taxonomy" id="407821"/>
    <lineage>
        <taxon>Eukaryota</taxon>
        <taxon>Metazoa</taxon>
        <taxon>Ecdysozoa</taxon>
        <taxon>Arthropoda</taxon>
        <taxon>Chelicerata</taxon>
        <taxon>Arachnida</taxon>
        <taxon>Araneae</taxon>
        <taxon>Araneomorphae</taxon>
        <taxon>Entelegynae</taxon>
        <taxon>Eresoidea</taxon>
        <taxon>Eresidae</taxon>
        <taxon>Stegodyphus</taxon>
    </lineage>
</organism>
<accession>A0A087TRN9</accession>
<dbReference type="Proteomes" id="UP000054359">
    <property type="component" value="Unassembled WGS sequence"/>
</dbReference>
<dbReference type="AlphaFoldDB" id="A0A087TRN9"/>